<dbReference type="PANTHER" id="PTHR15032">
    <property type="entry name" value="N-ACYL-PHOSPHATIDYLETHANOLAMINE-HYDROLYZING PHOSPHOLIPASE D"/>
    <property type="match status" value="1"/>
</dbReference>
<dbReference type="AlphaFoldDB" id="A0A9W9AFP7"/>
<proteinExistence type="predicted"/>
<dbReference type="GO" id="GO:0005737">
    <property type="term" value="C:cytoplasm"/>
    <property type="evidence" value="ECO:0007669"/>
    <property type="project" value="TreeGrafter"/>
</dbReference>
<dbReference type="OrthoDB" id="332863at2759"/>
<dbReference type="Gene3D" id="3.60.15.10">
    <property type="entry name" value="Ribonuclease Z/Hydroxyacylglutathione hydrolase-like"/>
    <property type="match status" value="1"/>
</dbReference>
<reference evidence="1" key="1">
    <citation type="submission" date="2022-08" db="EMBL/GenBank/DDBJ databases">
        <title>A Global Phylogenomic Analysis of the Shiitake Genus Lentinula.</title>
        <authorList>
            <consortium name="DOE Joint Genome Institute"/>
            <person name="Sierra-Patev S."/>
            <person name="Min B."/>
            <person name="Naranjo-Ortiz M."/>
            <person name="Looney B."/>
            <person name="Konkel Z."/>
            <person name="Slot J.C."/>
            <person name="Sakamoto Y."/>
            <person name="Steenwyk J.L."/>
            <person name="Rokas A."/>
            <person name="Carro J."/>
            <person name="Camarero S."/>
            <person name="Ferreira P."/>
            <person name="Molpeceres G."/>
            <person name="Ruiz-Duenas F.J."/>
            <person name="Serrano A."/>
            <person name="Henrissat B."/>
            <person name="Drula E."/>
            <person name="Hughes K.W."/>
            <person name="Mata J.L."/>
            <person name="Ishikawa N.K."/>
            <person name="Vargas-Isla R."/>
            <person name="Ushijima S."/>
            <person name="Smith C.A."/>
            <person name="Ahrendt S."/>
            <person name="Andreopoulos W."/>
            <person name="He G."/>
            <person name="Labutti K."/>
            <person name="Lipzen A."/>
            <person name="Ng V."/>
            <person name="Riley R."/>
            <person name="Sandor L."/>
            <person name="Barry K."/>
            <person name="Martinez A.T."/>
            <person name="Xiao Y."/>
            <person name="Gibbons J.G."/>
            <person name="Terashima K."/>
            <person name="Grigoriev I.V."/>
            <person name="Hibbett D.S."/>
        </authorList>
    </citation>
    <scope>NUCLEOTIDE SEQUENCE</scope>
    <source>
        <strain evidence="1">JLM2183</strain>
    </source>
</reference>
<name>A0A9W9AFP7_9AGAR</name>
<sequence>MSMAARTFCGIKGVLLVGPTTREQPSRILGAVGHDHDWRDQLYIVFKHTKHLSYTTGPYVLVFTYGNPSGCIQGGPAPACSVENLPEVDAVVISHNHFDRLDGPTITKLASPLHAPHFFAPLGNLAILESQFHHSKIALVIMGCTRGTSRNSILVGQVGLLCWRSRFYSRAV</sequence>
<organism evidence="1 2">
    <name type="scientific">Lentinula aciculospora</name>
    <dbReference type="NCBI Taxonomy" id="153920"/>
    <lineage>
        <taxon>Eukaryota</taxon>
        <taxon>Fungi</taxon>
        <taxon>Dikarya</taxon>
        <taxon>Basidiomycota</taxon>
        <taxon>Agaricomycotina</taxon>
        <taxon>Agaricomycetes</taxon>
        <taxon>Agaricomycetidae</taxon>
        <taxon>Agaricales</taxon>
        <taxon>Marasmiineae</taxon>
        <taxon>Omphalotaceae</taxon>
        <taxon>Lentinula</taxon>
    </lineage>
</organism>
<dbReference type="PANTHER" id="PTHR15032:SF4">
    <property type="entry name" value="N-ACYL-PHOSPHATIDYLETHANOLAMINE-HYDROLYZING PHOSPHOLIPASE D"/>
    <property type="match status" value="1"/>
</dbReference>
<evidence type="ECO:0008006" key="3">
    <source>
        <dbReference type="Google" id="ProtNLM"/>
    </source>
</evidence>
<dbReference type="Proteomes" id="UP001150266">
    <property type="component" value="Unassembled WGS sequence"/>
</dbReference>
<dbReference type="InterPro" id="IPR036866">
    <property type="entry name" value="RibonucZ/Hydroxyglut_hydro"/>
</dbReference>
<accession>A0A9W9AFP7</accession>
<keyword evidence="2" id="KW-1185">Reference proteome</keyword>
<gene>
    <name evidence="1" type="ORF">J3R30DRAFT_2401994</name>
</gene>
<protein>
    <recommendedName>
        <fullName evidence="3">Metallo-beta-lactamase domain-containing protein</fullName>
    </recommendedName>
</protein>
<dbReference type="GO" id="GO:0070291">
    <property type="term" value="P:N-acylethanolamine metabolic process"/>
    <property type="evidence" value="ECO:0007669"/>
    <property type="project" value="TreeGrafter"/>
</dbReference>
<dbReference type="GO" id="GO:0070292">
    <property type="term" value="P:N-acylphosphatidylethanolamine metabolic process"/>
    <property type="evidence" value="ECO:0007669"/>
    <property type="project" value="TreeGrafter"/>
</dbReference>
<evidence type="ECO:0000313" key="1">
    <source>
        <dbReference type="EMBL" id="KAJ4481104.1"/>
    </source>
</evidence>
<dbReference type="GO" id="GO:0070290">
    <property type="term" value="F:N-acylphosphatidylethanolamine-specific phospholipase D activity"/>
    <property type="evidence" value="ECO:0007669"/>
    <property type="project" value="TreeGrafter"/>
</dbReference>
<dbReference type="EMBL" id="JAOTPV010000006">
    <property type="protein sequence ID" value="KAJ4481104.1"/>
    <property type="molecule type" value="Genomic_DNA"/>
</dbReference>
<evidence type="ECO:0000313" key="2">
    <source>
        <dbReference type="Proteomes" id="UP001150266"/>
    </source>
</evidence>
<comment type="caution">
    <text evidence="1">The sequence shown here is derived from an EMBL/GenBank/DDBJ whole genome shotgun (WGS) entry which is preliminary data.</text>
</comment>